<feature type="signal peptide" evidence="2">
    <location>
        <begin position="1"/>
        <end position="20"/>
    </location>
</feature>
<reference evidence="3" key="1">
    <citation type="journal article" date="2020" name="Insect Biochem. Mol. Biol.">
        <title>The Neuropeptidome of Carabus (Coleoptera, Adephaga: Carabidae).</title>
        <authorList>
            <person name="Ragionieri L."/>
            <person name="Predel R."/>
        </authorList>
    </citation>
    <scope>NUCLEOTIDE SEQUENCE</scope>
    <source>
        <strain evidence="3">51</strain>
    </source>
</reference>
<organism evidence="3">
    <name type="scientific">Carabus violaceus</name>
    <name type="common">Violet ground beetle</name>
    <dbReference type="NCBI Taxonomy" id="41075"/>
    <lineage>
        <taxon>Eukaryota</taxon>
        <taxon>Metazoa</taxon>
        <taxon>Ecdysozoa</taxon>
        <taxon>Arthropoda</taxon>
        <taxon>Hexapoda</taxon>
        <taxon>Insecta</taxon>
        <taxon>Pterygota</taxon>
        <taxon>Neoptera</taxon>
        <taxon>Endopterygota</taxon>
        <taxon>Coleoptera</taxon>
        <taxon>Adephaga</taxon>
        <taxon>Caraboidea</taxon>
        <taxon>Carabidae</taxon>
        <taxon>Carabinae</taxon>
        <taxon>Carabini</taxon>
        <taxon>Carabina</taxon>
        <taxon>Carabus</taxon>
        <taxon>Megodontus</taxon>
    </lineage>
</organism>
<proteinExistence type="evidence at transcript level"/>
<accession>A0A7U3RBK6</accession>
<evidence type="ECO:0000256" key="1">
    <source>
        <dbReference type="SAM" id="MobiDB-lite"/>
    </source>
</evidence>
<dbReference type="EMBL" id="MN837675">
    <property type="protein sequence ID" value="QHB80572.1"/>
    <property type="molecule type" value="mRNA"/>
</dbReference>
<feature type="region of interest" description="Disordered" evidence="1">
    <location>
        <begin position="213"/>
        <end position="233"/>
    </location>
</feature>
<protein>
    <submittedName>
        <fullName evidence="3">Tachykinin-related peptide transcript a</fullName>
    </submittedName>
</protein>
<sequence>MSKSRLVFPVLVAMLGATLASDSVRRVPSGFQGVRGKKSIQDTYPGDSVIADTGADVALEKRIPSAGFHGMRGKKLYPERNELPSDLSKRAPMGFMGMRGKKEQEYVGEDLDKRAPMGFMGMRGKKEYEDEYDEAALMNNDFYMDKRAPMGFMGMRGKKEYAPVMMEDEKRAPVSGFFGMRGKKQPGKSAFFGMRGKKFPYELRGKFVGVRGKKQSNENAIPEPEATETEDEGNTYQLTDHELDELLFVVLEQQQQIQQLQDERDSLLVWQQRQANGPSGYLGMRG</sequence>
<evidence type="ECO:0000256" key="2">
    <source>
        <dbReference type="SAM" id="SignalP"/>
    </source>
</evidence>
<dbReference type="AlphaFoldDB" id="A0A7U3RBK6"/>
<evidence type="ECO:0000313" key="3">
    <source>
        <dbReference type="EMBL" id="QHB80572.1"/>
    </source>
</evidence>
<feature type="chain" id="PRO_5030727218" evidence="2">
    <location>
        <begin position="21"/>
        <end position="286"/>
    </location>
</feature>
<keyword evidence="2" id="KW-0732">Signal</keyword>
<name>A0A7U3RBK6_CARVO</name>